<dbReference type="GO" id="GO:0005886">
    <property type="term" value="C:plasma membrane"/>
    <property type="evidence" value="ECO:0007669"/>
    <property type="project" value="TreeGrafter"/>
</dbReference>
<accession>A0A0G1YUM7</accession>
<comment type="similarity">
    <text evidence="2">Belongs to the GtrA family.</text>
</comment>
<dbReference type="AlphaFoldDB" id="A0A0G1YUM7"/>
<proteinExistence type="inferred from homology"/>
<evidence type="ECO:0000256" key="4">
    <source>
        <dbReference type="ARBA" id="ARBA00022989"/>
    </source>
</evidence>
<feature type="transmembrane region" description="Helical" evidence="6">
    <location>
        <begin position="72"/>
        <end position="90"/>
    </location>
</feature>
<evidence type="ECO:0000256" key="2">
    <source>
        <dbReference type="ARBA" id="ARBA00009399"/>
    </source>
</evidence>
<dbReference type="InterPro" id="IPR007267">
    <property type="entry name" value="GtrA_DPMS_TM"/>
</dbReference>
<evidence type="ECO:0000256" key="1">
    <source>
        <dbReference type="ARBA" id="ARBA00004141"/>
    </source>
</evidence>
<reference evidence="8 9" key="1">
    <citation type="journal article" date="2015" name="Nature">
        <title>rRNA introns, odd ribosomes, and small enigmatic genomes across a large radiation of phyla.</title>
        <authorList>
            <person name="Brown C.T."/>
            <person name="Hug L.A."/>
            <person name="Thomas B.C."/>
            <person name="Sharon I."/>
            <person name="Castelle C.J."/>
            <person name="Singh A."/>
            <person name="Wilkins M.J."/>
            <person name="Williams K.H."/>
            <person name="Banfield J.F."/>
        </authorList>
    </citation>
    <scope>NUCLEOTIDE SEQUENCE [LARGE SCALE GENOMIC DNA]</scope>
</reference>
<keyword evidence="4 6" id="KW-1133">Transmembrane helix</keyword>
<dbReference type="Pfam" id="PF04138">
    <property type="entry name" value="GtrA_DPMS_TM"/>
    <property type="match status" value="1"/>
</dbReference>
<evidence type="ECO:0000256" key="6">
    <source>
        <dbReference type="SAM" id="Phobius"/>
    </source>
</evidence>
<comment type="subcellular location">
    <subcellularLocation>
        <location evidence="1">Membrane</location>
        <topology evidence="1">Multi-pass membrane protein</topology>
    </subcellularLocation>
</comment>
<dbReference type="GO" id="GO:0000271">
    <property type="term" value="P:polysaccharide biosynthetic process"/>
    <property type="evidence" value="ECO:0007669"/>
    <property type="project" value="InterPro"/>
</dbReference>
<evidence type="ECO:0000259" key="7">
    <source>
        <dbReference type="Pfam" id="PF04138"/>
    </source>
</evidence>
<keyword evidence="5 6" id="KW-0472">Membrane</keyword>
<sequence length="236" mass="25152">MNPITKRDYAIGALVGFLTGVFAIPVLVNIGVDNKVLLAVVPLAVSVVFPVGVWLGGFLARWMPFFAQLGKFAAVGFLNTAIDFGILNLLSGATGITAGFYLGGINVPAVAVALTNSYFWNKYWVFKAGGQTAVSDLPKFIIVSVGAILVNSGIVAIATGFSAPGGLGPELWLNATKVLATAASFLWNFFCGISSGIRFLFFGKTAFRRRKHFVNWGGCASREPFSFSCFFATLRV</sequence>
<name>A0A0G1YUM7_9BACT</name>
<dbReference type="EMBL" id="LCQQ01000077">
    <property type="protein sequence ID" value="KKW18687.1"/>
    <property type="molecule type" value="Genomic_DNA"/>
</dbReference>
<protein>
    <submittedName>
        <fullName evidence="8">GtrA family protein</fullName>
    </submittedName>
</protein>
<evidence type="ECO:0000256" key="5">
    <source>
        <dbReference type="ARBA" id="ARBA00023136"/>
    </source>
</evidence>
<feature type="transmembrane region" description="Helical" evidence="6">
    <location>
        <begin position="36"/>
        <end position="60"/>
    </location>
</feature>
<keyword evidence="3 6" id="KW-0812">Transmembrane</keyword>
<dbReference type="Proteomes" id="UP000034201">
    <property type="component" value="Unassembled WGS sequence"/>
</dbReference>
<feature type="transmembrane region" description="Helical" evidence="6">
    <location>
        <begin position="140"/>
        <end position="158"/>
    </location>
</feature>
<feature type="transmembrane region" description="Helical" evidence="6">
    <location>
        <begin position="9"/>
        <end position="30"/>
    </location>
</feature>
<feature type="transmembrane region" description="Helical" evidence="6">
    <location>
        <begin position="96"/>
        <end position="119"/>
    </location>
</feature>
<dbReference type="PANTHER" id="PTHR38459">
    <property type="entry name" value="PROPHAGE BACTOPRENOL-LINKED GLUCOSE TRANSLOCASE HOMOLOG"/>
    <property type="match status" value="1"/>
</dbReference>
<evidence type="ECO:0000313" key="9">
    <source>
        <dbReference type="Proteomes" id="UP000034201"/>
    </source>
</evidence>
<dbReference type="InterPro" id="IPR051401">
    <property type="entry name" value="GtrA_CellWall_Glycosyl"/>
</dbReference>
<dbReference type="PANTHER" id="PTHR38459:SF1">
    <property type="entry name" value="PROPHAGE BACTOPRENOL-LINKED GLUCOSE TRANSLOCASE HOMOLOG"/>
    <property type="match status" value="1"/>
</dbReference>
<organism evidence="8 9">
    <name type="scientific">Candidatus Adlerbacteria bacterium GW2011_GWC1_50_9</name>
    <dbReference type="NCBI Taxonomy" id="1618608"/>
    <lineage>
        <taxon>Bacteria</taxon>
        <taxon>Candidatus Adleribacteriota</taxon>
    </lineage>
</organism>
<gene>
    <name evidence="8" type="ORF">UY61_C0077G0005</name>
</gene>
<feature type="domain" description="GtrA/DPMS transmembrane" evidence="7">
    <location>
        <begin position="71"/>
        <end position="190"/>
    </location>
</feature>
<feature type="transmembrane region" description="Helical" evidence="6">
    <location>
        <begin position="178"/>
        <end position="201"/>
    </location>
</feature>
<evidence type="ECO:0000256" key="3">
    <source>
        <dbReference type="ARBA" id="ARBA00022692"/>
    </source>
</evidence>
<comment type="caution">
    <text evidence="8">The sequence shown here is derived from an EMBL/GenBank/DDBJ whole genome shotgun (WGS) entry which is preliminary data.</text>
</comment>
<evidence type="ECO:0000313" key="8">
    <source>
        <dbReference type="EMBL" id="KKW18687.1"/>
    </source>
</evidence>